<dbReference type="RefSeq" id="WP_311835530.1">
    <property type="nucleotide sequence ID" value="NZ_JARQBJ010000004.1"/>
</dbReference>
<organism evidence="1 2">
    <name type="scientific">Enterococcus asini</name>
    <dbReference type="NCBI Taxonomy" id="57732"/>
    <lineage>
        <taxon>Bacteria</taxon>
        <taxon>Bacillati</taxon>
        <taxon>Bacillota</taxon>
        <taxon>Bacilli</taxon>
        <taxon>Lactobacillales</taxon>
        <taxon>Enterococcaceae</taxon>
        <taxon>Enterococcus</taxon>
    </lineage>
</organism>
<comment type="caution">
    <text evidence="1">The sequence shown here is derived from an EMBL/GenBank/DDBJ whole genome shotgun (WGS) entry which is preliminary data.</text>
</comment>
<dbReference type="AlphaFoldDB" id="A0AAW8U1K3"/>
<proteinExistence type="predicted"/>
<dbReference type="Proteomes" id="UP001256711">
    <property type="component" value="Unassembled WGS sequence"/>
</dbReference>
<dbReference type="EMBL" id="JARQBJ010000004">
    <property type="protein sequence ID" value="MDT2810639.1"/>
    <property type="molecule type" value="Genomic_DNA"/>
</dbReference>
<protein>
    <submittedName>
        <fullName evidence="1">Uncharacterized protein</fullName>
    </submittedName>
</protein>
<evidence type="ECO:0000313" key="1">
    <source>
        <dbReference type="EMBL" id="MDT2810639.1"/>
    </source>
</evidence>
<accession>A0AAW8U1K3</accession>
<evidence type="ECO:0000313" key="2">
    <source>
        <dbReference type="Proteomes" id="UP001256711"/>
    </source>
</evidence>
<name>A0AAW8U1K3_9ENTE</name>
<gene>
    <name evidence="1" type="ORF">P7H43_09080</name>
</gene>
<reference evidence="1" key="1">
    <citation type="submission" date="2023-03" db="EMBL/GenBank/DDBJ databases">
        <authorList>
            <person name="Shen W."/>
            <person name="Cai J."/>
        </authorList>
    </citation>
    <scope>NUCLEOTIDE SEQUENCE</scope>
    <source>
        <strain evidence="1">B226-2</strain>
    </source>
</reference>
<sequence>MTFTAVLERLVTEETGYRLFLKEIQPKDEEMPAFMQGVILNARLDQVAEADIPALEPGVRLEVDLVAQPIMTMSLPPQIPGNSILAIHLAEA</sequence>